<dbReference type="Proteomes" id="UP000007110">
    <property type="component" value="Unassembled WGS sequence"/>
</dbReference>
<feature type="region of interest" description="Disordered" evidence="1">
    <location>
        <begin position="1"/>
        <end position="25"/>
    </location>
</feature>
<keyword evidence="4" id="KW-1185">Reference proteome</keyword>
<dbReference type="GO" id="GO:0006139">
    <property type="term" value="P:nucleobase-containing compound metabolic process"/>
    <property type="evidence" value="ECO:0007669"/>
    <property type="project" value="InterPro"/>
</dbReference>
<dbReference type="EnsemblMetazoa" id="XM_030985575">
    <property type="protein sequence ID" value="XP_030841435"/>
    <property type="gene ID" value="LOC105438798"/>
</dbReference>
<dbReference type="SUPFAM" id="SSF53098">
    <property type="entry name" value="Ribonuclease H-like"/>
    <property type="match status" value="1"/>
</dbReference>
<organism evidence="3 4">
    <name type="scientific">Strongylocentrotus purpuratus</name>
    <name type="common">Purple sea urchin</name>
    <dbReference type="NCBI Taxonomy" id="7668"/>
    <lineage>
        <taxon>Eukaryota</taxon>
        <taxon>Metazoa</taxon>
        <taxon>Echinodermata</taxon>
        <taxon>Eleutherozoa</taxon>
        <taxon>Echinozoa</taxon>
        <taxon>Echinoidea</taxon>
        <taxon>Euechinoidea</taxon>
        <taxon>Echinacea</taxon>
        <taxon>Camarodonta</taxon>
        <taxon>Echinidea</taxon>
        <taxon>Strongylocentrotidae</taxon>
        <taxon>Strongylocentrotus</taxon>
    </lineage>
</organism>
<reference evidence="3" key="2">
    <citation type="submission" date="2021-01" db="UniProtKB">
        <authorList>
            <consortium name="EnsemblMetazoa"/>
        </authorList>
    </citation>
    <scope>IDENTIFICATION</scope>
</reference>
<dbReference type="Pfam" id="PF01612">
    <property type="entry name" value="DNA_pol_A_exo1"/>
    <property type="match status" value="1"/>
</dbReference>
<feature type="domain" description="3'-5' exonuclease" evidence="2">
    <location>
        <begin position="383"/>
        <end position="575"/>
    </location>
</feature>
<dbReference type="OrthoDB" id="18193at2759"/>
<dbReference type="OMA" id="RCYSNSY"/>
<evidence type="ECO:0000313" key="4">
    <source>
        <dbReference type="Proteomes" id="UP000007110"/>
    </source>
</evidence>
<dbReference type="Gene3D" id="3.30.420.10">
    <property type="entry name" value="Ribonuclease H-like superfamily/Ribonuclease H"/>
    <property type="match status" value="1"/>
</dbReference>
<dbReference type="GO" id="GO:0003676">
    <property type="term" value="F:nucleic acid binding"/>
    <property type="evidence" value="ECO:0007669"/>
    <property type="project" value="InterPro"/>
</dbReference>
<evidence type="ECO:0000313" key="3">
    <source>
        <dbReference type="EnsemblMetazoa" id="XP_030841435"/>
    </source>
</evidence>
<dbReference type="SMART" id="SM00474">
    <property type="entry name" value="35EXOc"/>
    <property type="match status" value="1"/>
</dbReference>
<dbReference type="InterPro" id="IPR012337">
    <property type="entry name" value="RNaseH-like_sf"/>
</dbReference>
<dbReference type="InterPro" id="IPR052408">
    <property type="entry name" value="Exonuclease_MUT-7-like"/>
</dbReference>
<sequence length="732" mass="83546">MNNPTSTRSGGGVETDASSKHQREKPVDMMEVWIKPFENLWKDQKKKELCQMFHEALSSMDRRVQHSFVLDLVGHSQDHCKRMAFLILTEFETMLSVKKMTDEELTRILTPELKMQALHLAASAHSNVFDILSKLFNLQGPDNSFLVSGVRVMLEKKLFKEAATCVTKCKLQNCFSLEDICLPLMIQDKANIVEKYVQGFPELQEALVRQLDVFCELGYDINAYLRKMESSVPWVKVEKLKRRPLTKLILQLVKMFKLDRSICPNTSKSEIAIKNLIHERYSKESMAQDVWEELIVFTIGDNKSFQICFIDQLVWYKDVPAAARWARHYGIDDNQLPEAVLKELQRSDASNAEQDGVEENWDEELPDAPSVDYYSLNLPGGRVILVSTAAGIQQCLVDITSKKPNAVVGIDMEWKPPFNRTQKVKVAVCQIATHEKVYLLDMRALWVPETKDIVKTFFQRLLQSEDILKLGFGISGDYKMLSQSFLEVQEALKGEKRTVDINGLSKRILQMISAPVNSSFGLTDLVHFCFGKNLDKRDRMSDWEKRPLSQAQMTYAALDAFCLLEIYAHLKEIVSDHGLQMNMEPWISSKTNEKSKSKTKSKLSMSPKKRPPVDEAVNQPPRAPRISSDKLAVVCDNMLKGLGKHLIWKYGVDVINLDKEDEHEKAVEIAQKDGRAILTTGAPYHMLKSRVEEGRICCVKTGKTVEEQARDVLGFFNAQPLVEPRRKKKRVP</sequence>
<feature type="region of interest" description="Disordered" evidence="1">
    <location>
        <begin position="589"/>
        <end position="624"/>
    </location>
</feature>
<name>A0A7M7NTD5_STRPU</name>
<dbReference type="KEGG" id="spu:105438798"/>
<dbReference type="GeneID" id="105438798"/>
<dbReference type="InterPro" id="IPR036397">
    <property type="entry name" value="RNaseH_sf"/>
</dbReference>
<accession>A0A7M7NTD5</accession>
<evidence type="ECO:0000259" key="2">
    <source>
        <dbReference type="SMART" id="SM00474"/>
    </source>
</evidence>
<proteinExistence type="predicted"/>
<dbReference type="InterPro" id="IPR002562">
    <property type="entry name" value="3'-5'_exonuclease_dom"/>
</dbReference>
<dbReference type="PANTHER" id="PTHR47765">
    <property type="entry name" value="3'-5' EXONUCLEASE DOMAIN-CONTAINING PROTEIN"/>
    <property type="match status" value="1"/>
</dbReference>
<evidence type="ECO:0000256" key="1">
    <source>
        <dbReference type="SAM" id="MobiDB-lite"/>
    </source>
</evidence>
<dbReference type="PANTHER" id="PTHR47765:SF3">
    <property type="entry name" value="3'-5' EXONUCLEASE DOMAIN-CONTAINING PROTEIN"/>
    <property type="match status" value="1"/>
</dbReference>
<reference evidence="4" key="1">
    <citation type="submission" date="2015-02" db="EMBL/GenBank/DDBJ databases">
        <title>Genome sequencing for Strongylocentrotus purpuratus.</title>
        <authorList>
            <person name="Murali S."/>
            <person name="Liu Y."/>
            <person name="Vee V."/>
            <person name="English A."/>
            <person name="Wang M."/>
            <person name="Skinner E."/>
            <person name="Han Y."/>
            <person name="Muzny D.M."/>
            <person name="Worley K.C."/>
            <person name="Gibbs R.A."/>
        </authorList>
    </citation>
    <scope>NUCLEOTIDE SEQUENCE</scope>
</reference>
<dbReference type="GO" id="GO:0008408">
    <property type="term" value="F:3'-5' exonuclease activity"/>
    <property type="evidence" value="ECO:0007669"/>
    <property type="project" value="InterPro"/>
</dbReference>
<protein>
    <recommendedName>
        <fullName evidence="2">3'-5' exonuclease domain-containing protein</fullName>
    </recommendedName>
</protein>
<dbReference type="AlphaFoldDB" id="A0A7M7NTD5"/>
<dbReference type="InParanoid" id="A0A7M7NTD5"/>
<dbReference type="RefSeq" id="XP_030841435.1">
    <property type="nucleotide sequence ID" value="XM_030985575.1"/>
</dbReference>